<accession>A0ABD2LCR4</accession>
<feature type="compositionally biased region" description="Gly residues" evidence="5">
    <location>
        <begin position="283"/>
        <end position="300"/>
    </location>
</feature>
<evidence type="ECO:0000259" key="7">
    <source>
        <dbReference type="PROSITE" id="PS50262"/>
    </source>
</evidence>
<keyword evidence="2 6" id="KW-0812">Transmembrane</keyword>
<protein>
    <recommendedName>
        <fullName evidence="7">G-protein coupled receptors family 1 profile domain-containing protein</fullName>
    </recommendedName>
</protein>
<evidence type="ECO:0000256" key="6">
    <source>
        <dbReference type="SAM" id="Phobius"/>
    </source>
</evidence>
<name>A0ABD2LCR4_9BILA</name>
<organism evidence="8 9">
    <name type="scientific">Heterodera trifolii</name>
    <dbReference type="NCBI Taxonomy" id="157864"/>
    <lineage>
        <taxon>Eukaryota</taxon>
        <taxon>Metazoa</taxon>
        <taxon>Ecdysozoa</taxon>
        <taxon>Nematoda</taxon>
        <taxon>Chromadorea</taxon>
        <taxon>Rhabditida</taxon>
        <taxon>Tylenchina</taxon>
        <taxon>Tylenchomorpha</taxon>
        <taxon>Tylenchoidea</taxon>
        <taxon>Heteroderidae</taxon>
        <taxon>Heteroderinae</taxon>
        <taxon>Heterodera</taxon>
    </lineage>
</organism>
<dbReference type="PANTHER" id="PTHR46273">
    <property type="entry name" value="MYOSUPPRESSIN RECEPTOR 1, ISOFORM B-RELATED"/>
    <property type="match status" value="1"/>
</dbReference>
<dbReference type="SUPFAM" id="SSF81321">
    <property type="entry name" value="Family A G protein-coupled receptor-like"/>
    <property type="match status" value="1"/>
</dbReference>
<feature type="transmembrane region" description="Helical" evidence="6">
    <location>
        <begin position="233"/>
        <end position="251"/>
    </location>
</feature>
<feature type="domain" description="G-protein coupled receptors family 1 profile" evidence="7">
    <location>
        <begin position="49"/>
        <end position="370"/>
    </location>
</feature>
<dbReference type="PANTHER" id="PTHR46273:SF2">
    <property type="entry name" value="G-PROTEIN COUPLED RECEPTORS FAMILY 1 PROFILE DOMAIN-CONTAINING PROTEIN"/>
    <property type="match status" value="1"/>
</dbReference>
<dbReference type="Pfam" id="PF10324">
    <property type="entry name" value="7TM_GPCR_Srw"/>
    <property type="match status" value="2"/>
</dbReference>
<dbReference type="InterPro" id="IPR017452">
    <property type="entry name" value="GPCR_Rhodpsn_7TM"/>
</dbReference>
<evidence type="ECO:0000256" key="5">
    <source>
        <dbReference type="SAM" id="MobiDB-lite"/>
    </source>
</evidence>
<dbReference type="GO" id="GO:0016020">
    <property type="term" value="C:membrane"/>
    <property type="evidence" value="ECO:0007669"/>
    <property type="project" value="UniProtKB-SubCell"/>
</dbReference>
<evidence type="ECO:0000313" key="8">
    <source>
        <dbReference type="EMBL" id="KAL3112968.1"/>
    </source>
</evidence>
<keyword evidence="9" id="KW-1185">Reference proteome</keyword>
<feature type="transmembrane region" description="Helical" evidence="6">
    <location>
        <begin position="106"/>
        <end position="136"/>
    </location>
</feature>
<dbReference type="PROSITE" id="PS50262">
    <property type="entry name" value="G_PROTEIN_RECEP_F1_2"/>
    <property type="match status" value="1"/>
</dbReference>
<sequence>MHCANDPPLFDFDSNSTRAFIQSLVGFQKAYAPIHGRICVFLCLFGVVTNLIHCVVLTRPQMRVSAVNFIMTAVALCDLGTMGSYLVYIIHFVFQNTSNSCSNPQSYLWMLFLILHIFFSILLHTATLWLAVVMAFLRRMTLHRNILYSHWQRAPLARCISTGVLGSVFLLSVPSLLVHEIIEFPHNRWIPPAQCSANYPVNYSESVFTVIIRQSALANGCVLFKTNLWLTGFFFKVIPCLLLLTLSCSLMQKLRQAEKKQGELLENGGLGTAKAQRQRNSGDAGGNGNGRGSPAVGGGTPNLKKINSDRTTAILLAILTVFLFTELPQGLIAILNAIYTADVHRFIYLTLGDLLDLLSLVNSSCNFVLYCLMSSQYRQTFCSLFSPIVGFKRCITSAAHQPIQMVPNFASEGVGNKGGTAAAVQMNEMRRRRSTPIYRWMIRDSHPPQATPRPKLSACSQLLRPPSAIREF</sequence>
<dbReference type="Proteomes" id="UP001620626">
    <property type="component" value="Unassembled WGS sequence"/>
</dbReference>
<feature type="region of interest" description="Disordered" evidence="5">
    <location>
        <begin position="271"/>
        <end position="303"/>
    </location>
</feature>
<keyword evidence="4 6" id="KW-0472">Membrane</keyword>
<dbReference type="CDD" id="cd14978">
    <property type="entry name" value="7tmA_FMRFamide_R-like"/>
    <property type="match status" value="1"/>
</dbReference>
<proteinExistence type="predicted"/>
<evidence type="ECO:0000256" key="3">
    <source>
        <dbReference type="ARBA" id="ARBA00022989"/>
    </source>
</evidence>
<evidence type="ECO:0000256" key="1">
    <source>
        <dbReference type="ARBA" id="ARBA00004370"/>
    </source>
</evidence>
<feature type="transmembrane region" description="Helical" evidence="6">
    <location>
        <begin position="156"/>
        <end position="177"/>
    </location>
</feature>
<feature type="transmembrane region" description="Helical" evidence="6">
    <location>
        <begin position="69"/>
        <end position="94"/>
    </location>
</feature>
<feature type="transmembrane region" description="Helical" evidence="6">
    <location>
        <begin position="346"/>
        <end position="372"/>
    </location>
</feature>
<dbReference type="InterPro" id="IPR019427">
    <property type="entry name" value="7TM_GPCR_serpentine_rcpt_Srw"/>
</dbReference>
<evidence type="ECO:0000256" key="2">
    <source>
        <dbReference type="ARBA" id="ARBA00022692"/>
    </source>
</evidence>
<gene>
    <name evidence="8" type="ORF">niasHT_013433</name>
</gene>
<feature type="transmembrane region" description="Helical" evidence="6">
    <location>
        <begin position="34"/>
        <end position="57"/>
    </location>
</feature>
<feature type="transmembrane region" description="Helical" evidence="6">
    <location>
        <begin position="313"/>
        <end position="340"/>
    </location>
</feature>
<dbReference type="EMBL" id="JBICBT010000458">
    <property type="protein sequence ID" value="KAL3112968.1"/>
    <property type="molecule type" value="Genomic_DNA"/>
</dbReference>
<comment type="caution">
    <text evidence="8">The sequence shown here is derived from an EMBL/GenBank/DDBJ whole genome shotgun (WGS) entry which is preliminary data.</text>
</comment>
<dbReference type="AlphaFoldDB" id="A0ABD2LCR4"/>
<reference evidence="8 9" key="1">
    <citation type="submission" date="2024-10" db="EMBL/GenBank/DDBJ databases">
        <authorList>
            <person name="Kim D."/>
        </authorList>
    </citation>
    <scope>NUCLEOTIDE SEQUENCE [LARGE SCALE GENOMIC DNA]</scope>
    <source>
        <strain evidence="8">BH-2024</strain>
    </source>
</reference>
<dbReference type="InterPro" id="IPR053219">
    <property type="entry name" value="GPCR_Dmsr-1"/>
</dbReference>
<evidence type="ECO:0000313" key="9">
    <source>
        <dbReference type="Proteomes" id="UP001620626"/>
    </source>
</evidence>
<comment type="subcellular location">
    <subcellularLocation>
        <location evidence="1">Membrane</location>
    </subcellularLocation>
</comment>
<keyword evidence="3 6" id="KW-1133">Transmembrane helix</keyword>
<dbReference type="Gene3D" id="1.20.1070.10">
    <property type="entry name" value="Rhodopsin 7-helix transmembrane proteins"/>
    <property type="match status" value="1"/>
</dbReference>
<evidence type="ECO:0000256" key="4">
    <source>
        <dbReference type="ARBA" id="ARBA00023136"/>
    </source>
</evidence>